<comment type="caution">
    <text evidence="2">The sequence shown here is derived from an EMBL/GenBank/DDBJ whole genome shotgun (WGS) entry which is preliminary data.</text>
</comment>
<evidence type="ECO:0000313" key="2">
    <source>
        <dbReference type="EMBL" id="OAP61398.1"/>
    </source>
</evidence>
<dbReference type="OrthoDB" id="4141606at2759"/>
<dbReference type="AlphaFoldDB" id="A0A178ZNK0"/>
<feature type="region of interest" description="Disordered" evidence="1">
    <location>
        <begin position="177"/>
        <end position="203"/>
    </location>
</feature>
<accession>A0A178ZNK0</accession>
<dbReference type="RefSeq" id="XP_018694765.1">
    <property type="nucleotide sequence ID" value="XM_018835115.1"/>
</dbReference>
<dbReference type="EMBL" id="LVYI01000003">
    <property type="protein sequence ID" value="OAP61398.1"/>
    <property type="molecule type" value="Genomic_DNA"/>
</dbReference>
<dbReference type="Proteomes" id="UP000078343">
    <property type="component" value="Unassembled WGS sequence"/>
</dbReference>
<proteinExistence type="predicted"/>
<gene>
    <name evidence="2" type="ORF">AYL99_03601</name>
</gene>
<feature type="region of interest" description="Disordered" evidence="1">
    <location>
        <begin position="107"/>
        <end position="159"/>
    </location>
</feature>
<sequence>MADFDLFASFSPTPEKTKTDNHFQWTPATEQLLLGWLEKNKGPDGLLQQNLTLAIAELVAQLQTHSNFGPGGRSRMLGAVTNKLRLLWSDYRLAKYQYTPYDAPTFFEEVDDNSNPSHQSGIKRKNEDDPGSSLDQGDCSSRKLAKSTERDRSAIPTFPDDDALQIKRVGELKRVMQTHAAAPSKQEASQALNNADKLGPPIAAGHSASAQGILLGQADVEGFCKTHRGKLSALLQNLVKVPDPNMFQTTMEEINYLCRASVKAYLLSAGVASNEPVILDLNMYPPRLERLLELLVPRRSRQSFEARQSRTGTGLLTAFVQALITRAVTDWCFDPVPNVDDFFGISLHGIFQEVHQAQFGSLMTANLKAKLWATYIDKQLLPRIHDRAVQMASQAVLYVDLLLPFPPSYQPVRCATGVQWCQSIDQLPPADAAAESDPFQEPAGRALFRVQLITIFERALKWRMEQHKNLDMCLGFRFPAFGDAFSSGRMSSQPGGSEIDGRVLLGMGPIVEQNVRQVILGNFLPSRVVATASVLTMPPEVEQP</sequence>
<protein>
    <submittedName>
        <fullName evidence="2">Uncharacterized protein</fullName>
    </submittedName>
</protein>
<name>A0A178ZNK0_9EURO</name>
<dbReference type="GeneID" id="30007770"/>
<evidence type="ECO:0000313" key="3">
    <source>
        <dbReference type="Proteomes" id="UP000078343"/>
    </source>
</evidence>
<organism evidence="2 3">
    <name type="scientific">Fonsecaea erecta</name>
    <dbReference type="NCBI Taxonomy" id="1367422"/>
    <lineage>
        <taxon>Eukaryota</taxon>
        <taxon>Fungi</taxon>
        <taxon>Dikarya</taxon>
        <taxon>Ascomycota</taxon>
        <taxon>Pezizomycotina</taxon>
        <taxon>Eurotiomycetes</taxon>
        <taxon>Chaetothyriomycetidae</taxon>
        <taxon>Chaetothyriales</taxon>
        <taxon>Herpotrichiellaceae</taxon>
        <taxon>Fonsecaea</taxon>
    </lineage>
</organism>
<reference evidence="2 3" key="1">
    <citation type="submission" date="2016-04" db="EMBL/GenBank/DDBJ databases">
        <title>Draft genome of Fonsecaea erecta CBS 125763.</title>
        <authorList>
            <person name="Weiss V.A."/>
            <person name="Vicente V.A."/>
            <person name="Raittz R.T."/>
            <person name="Moreno L.F."/>
            <person name="De Souza E.M."/>
            <person name="Pedrosa F.O."/>
            <person name="Steffens M.B."/>
            <person name="Faoro H."/>
            <person name="Tadra-Sfeir M.Z."/>
            <person name="Najafzadeh M.J."/>
            <person name="Felipe M.S."/>
            <person name="Teixeira M."/>
            <person name="Sun J."/>
            <person name="Xi L."/>
            <person name="Gomes R."/>
            <person name="De Azevedo C.M."/>
            <person name="Salgado C.G."/>
            <person name="Da Silva M.B."/>
            <person name="Nascimento M.F."/>
            <person name="Queiroz-Telles F."/>
            <person name="Attili D.S."/>
            <person name="Gorbushina A."/>
        </authorList>
    </citation>
    <scope>NUCLEOTIDE SEQUENCE [LARGE SCALE GENOMIC DNA]</scope>
    <source>
        <strain evidence="2 3">CBS 125763</strain>
    </source>
</reference>
<keyword evidence="3" id="KW-1185">Reference proteome</keyword>
<evidence type="ECO:0000256" key="1">
    <source>
        <dbReference type="SAM" id="MobiDB-lite"/>
    </source>
</evidence>